<reference evidence="3 4" key="1">
    <citation type="journal article" date="2012" name="PLoS Genet.">
        <title>Comparative Genomics of Plant-Associated Pseudomonas spp.: Insights into Diversity and Inheritance of Traits Involved in Multitrophic Interactions.</title>
        <authorList>
            <person name="Loper J.E."/>
            <person name="Hassan K.A."/>
            <person name="Mavrodi D.V."/>
            <person name="Davis E.W.II."/>
            <person name="Lim C.K."/>
            <person name="Shaffer B.T."/>
            <person name="Elbourne L.D."/>
            <person name="Stockwell V.O."/>
            <person name="Hartney S.L."/>
            <person name="Breakwell K."/>
            <person name="Henkels M.D."/>
            <person name="Tetu S.G."/>
            <person name="Rangel L.I."/>
            <person name="Kidarsa T.A."/>
            <person name="Wilson N.L."/>
            <person name="van de Mortel J.E."/>
            <person name="Song C."/>
            <person name="Blumhagen R."/>
            <person name="Radune D."/>
            <person name="Hostetler J.B."/>
            <person name="Brinkac L.M."/>
            <person name="Durkin A.S."/>
            <person name="Kluepfel D.A."/>
            <person name="Wechter W.P."/>
            <person name="Anderson A.J."/>
            <person name="Kim Y.C."/>
            <person name="Pierson L.S.III."/>
            <person name="Pierson E.A."/>
            <person name="Lindow S.E."/>
            <person name="Kobayashi D.Y."/>
            <person name="Raaijmakers J.M."/>
            <person name="Weller D.M."/>
            <person name="Thomashow L.S."/>
            <person name="Allen A.E."/>
            <person name="Paulsen I.T."/>
        </authorList>
    </citation>
    <scope>NUCLEOTIDE SEQUENCE [LARGE SCALE GENOMIC DNA]</scope>
    <source>
        <strain evidence="3 4">SS101</strain>
    </source>
</reference>
<dbReference type="InterPro" id="IPR008966">
    <property type="entry name" value="Adhesion_dom_sf"/>
</dbReference>
<dbReference type="Proteomes" id="UP000003213">
    <property type="component" value="Chromosome"/>
</dbReference>
<sequence>MKFIKSALTLVMCCTAAQVIAADGEINFTGSVTANTCSVNVGDLNGGAGANVSLGNVPSLSLKKAGDTAGAGSFALTLTAPTVEEGGTDNCVLTGKTATVRFLSMNGAAGPNGQWLALEGAGADGVAKNVAVQIRDVKGMDIQLGQSSSEYADLTQPMRFTANYIATGEATPGTANARASFSVDYK</sequence>
<evidence type="ECO:0000256" key="1">
    <source>
        <dbReference type="SAM" id="SignalP"/>
    </source>
</evidence>
<dbReference type="AlphaFoldDB" id="I4KCW6"/>
<accession>I4KCW6</accession>
<protein>
    <submittedName>
        <fullName evidence="3">Fimbrial protein</fullName>
    </submittedName>
</protein>
<evidence type="ECO:0000259" key="2">
    <source>
        <dbReference type="Pfam" id="PF00419"/>
    </source>
</evidence>
<dbReference type="SUPFAM" id="SSF49401">
    <property type="entry name" value="Bacterial adhesins"/>
    <property type="match status" value="1"/>
</dbReference>
<name>I4KCW6_9PSED</name>
<dbReference type="InterPro" id="IPR036937">
    <property type="entry name" value="Adhesion_dom_fimbrial_sf"/>
</dbReference>
<evidence type="ECO:0000313" key="3">
    <source>
        <dbReference type="EMBL" id="EIK62556.1"/>
    </source>
</evidence>
<dbReference type="Gene3D" id="2.60.40.1090">
    <property type="entry name" value="Fimbrial-type adhesion domain"/>
    <property type="match status" value="1"/>
</dbReference>
<dbReference type="RefSeq" id="WP_003189510.1">
    <property type="nucleotide sequence ID" value="NZ_CM001513.1"/>
</dbReference>
<dbReference type="Pfam" id="PF00419">
    <property type="entry name" value="Fimbrial"/>
    <property type="match status" value="1"/>
</dbReference>
<dbReference type="GO" id="GO:0009289">
    <property type="term" value="C:pilus"/>
    <property type="evidence" value="ECO:0007669"/>
    <property type="project" value="InterPro"/>
</dbReference>
<gene>
    <name evidence="3" type="ORF">PflSS101_1482</name>
</gene>
<dbReference type="GO" id="GO:0043709">
    <property type="term" value="P:cell adhesion involved in single-species biofilm formation"/>
    <property type="evidence" value="ECO:0007669"/>
    <property type="project" value="TreeGrafter"/>
</dbReference>
<feature type="signal peptide" evidence="1">
    <location>
        <begin position="1"/>
        <end position="21"/>
    </location>
</feature>
<comment type="caution">
    <text evidence="3">The sequence shown here is derived from an EMBL/GenBank/DDBJ whole genome shotgun (WGS) entry which is preliminary data.</text>
</comment>
<feature type="chain" id="PRO_5003691753" evidence="1">
    <location>
        <begin position="22"/>
        <end position="186"/>
    </location>
</feature>
<keyword evidence="1" id="KW-0732">Signal</keyword>
<dbReference type="PANTHER" id="PTHR33420:SF4">
    <property type="entry name" value="FIMBRIAL-LIKE PROTEIN FIMF"/>
    <property type="match status" value="1"/>
</dbReference>
<proteinExistence type="predicted"/>
<organism evidence="3 4">
    <name type="scientific">Pseudomonas lactis</name>
    <dbReference type="NCBI Taxonomy" id="1615674"/>
    <lineage>
        <taxon>Bacteria</taxon>
        <taxon>Pseudomonadati</taxon>
        <taxon>Pseudomonadota</taxon>
        <taxon>Gammaproteobacteria</taxon>
        <taxon>Pseudomonadales</taxon>
        <taxon>Pseudomonadaceae</taxon>
        <taxon>Pseudomonas</taxon>
    </lineage>
</organism>
<dbReference type="HOGENOM" id="CLU_088965_0_3_6"/>
<dbReference type="PANTHER" id="PTHR33420">
    <property type="entry name" value="FIMBRIAL SUBUNIT ELFA-RELATED"/>
    <property type="match status" value="1"/>
</dbReference>
<dbReference type="InterPro" id="IPR050263">
    <property type="entry name" value="Bact_Fimbrial_Adh_Pro"/>
</dbReference>
<feature type="domain" description="Fimbrial-type adhesion" evidence="2">
    <location>
        <begin position="26"/>
        <end position="186"/>
    </location>
</feature>
<dbReference type="EMBL" id="AHPN01000001">
    <property type="protein sequence ID" value="EIK62556.1"/>
    <property type="molecule type" value="Genomic_DNA"/>
</dbReference>
<evidence type="ECO:0000313" key="4">
    <source>
        <dbReference type="Proteomes" id="UP000003213"/>
    </source>
</evidence>
<dbReference type="InterPro" id="IPR000259">
    <property type="entry name" value="Adhesion_dom_fimbrial"/>
</dbReference>